<dbReference type="AlphaFoldDB" id="A0A806FQ19"/>
<feature type="region of interest" description="Disordered" evidence="1">
    <location>
        <begin position="117"/>
        <end position="149"/>
    </location>
</feature>
<reference evidence="2 3" key="1">
    <citation type="journal article" date="2011" name="J. Bacteriol.">
        <title>Genome Sequence of the Probiotic Strain Bifidobacterium animalis subsp. lactis CNCM I-2494.</title>
        <authorList>
            <person name="Chervaux C."/>
            <person name="Grimaldi C."/>
            <person name="Bolotin A."/>
            <person name="Quinquis B."/>
            <person name="Legrain-Raspaud S."/>
            <person name="van Hylckama Vlieg J.E."/>
            <person name="Denariaz G."/>
            <person name="Smokvina T."/>
        </authorList>
    </citation>
    <scope>NUCLEOTIDE SEQUENCE [LARGE SCALE GENOMIC DNA]</scope>
    <source>
        <strain evidence="2 3">CNCM I-2494</strain>
    </source>
</reference>
<dbReference type="GeneID" id="29695924"/>
<organism evidence="2 3">
    <name type="scientific">Bifidobacterium animalis subsp. lactis CNCM I-2494</name>
    <dbReference type="NCBI Taxonomy" id="1042403"/>
    <lineage>
        <taxon>Bacteria</taxon>
        <taxon>Bacillati</taxon>
        <taxon>Actinomycetota</taxon>
        <taxon>Actinomycetes</taxon>
        <taxon>Bifidobacteriales</taxon>
        <taxon>Bifidobacteriaceae</taxon>
        <taxon>Bifidobacterium</taxon>
    </lineage>
</organism>
<evidence type="ECO:0000313" key="2">
    <source>
        <dbReference type="EMBL" id="AEK29968.1"/>
    </source>
</evidence>
<feature type="compositionally biased region" description="Acidic residues" evidence="1">
    <location>
        <begin position="284"/>
        <end position="301"/>
    </location>
</feature>
<protein>
    <submittedName>
        <fullName evidence="2">Hypothetical cytosolic protein</fullName>
    </submittedName>
</protein>
<evidence type="ECO:0000313" key="3">
    <source>
        <dbReference type="Proteomes" id="UP000008394"/>
    </source>
</evidence>
<proteinExistence type="predicted"/>
<feature type="compositionally biased region" description="Basic and acidic residues" evidence="1">
    <location>
        <begin position="121"/>
        <end position="139"/>
    </location>
</feature>
<dbReference type="EMBL" id="CP002915">
    <property type="protein sequence ID" value="AEK29968.1"/>
    <property type="molecule type" value="Genomic_DNA"/>
</dbReference>
<sequence>MADRQISEVLGDFLHRYRELYGIDADSFLRCAHSYGMNWGDRTLNVIEKGQATAGIRLTLVILCVLNQISDAKLRLADILDFTDPADSIRITPDISTPSRTLQRILRGRPVWFYGSPERPGNVDRAQREHEVRRSRDADNLTPPPPTCTEEQAMARLDVDLQTLRGWCNALFGMSLDETAHMRAQASADSTPELEAHAIVEEIYQDHVRKVKYSMRNCTTWSNSSINLMPTDELDRLEDDLSQMEDCLMKFMALRHISFVRDKRAYDADPRNTGPYAFQPDSDIWVDIDEPEDGTLGAEES</sequence>
<evidence type="ECO:0000256" key="1">
    <source>
        <dbReference type="SAM" id="MobiDB-lite"/>
    </source>
</evidence>
<dbReference type="KEGG" id="bnm:BALAC2494_00616"/>
<name>A0A806FQ19_BIFAN</name>
<feature type="region of interest" description="Disordered" evidence="1">
    <location>
        <begin position="270"/>
        <end position="301"/>
    </location>
</feature>
<accession>A0A806FQ19</accession>
<dbReference type="RefSeq" id="WP_012619737.1">
    <property type="nucleotide sequence ID" value="NC_017215.1"/>
</dbReference>
<gene>
    <name evidence="2" type="ORF">BALAC2494_00616</name>
</gene>
<dbReference type="Proteomes" id="UP000008394">
    <property type="component" value="Chromosome"/>
</dbReference>